<evidence type="ECO:0000259" key="2">
    <source>
        <dbReference type="Pfam" id="PF05239"/>
    </source>
</evidence>
<dbReference type="Gene3D" id="2.30.30.240">
    <property type="entry name" value="PRC-barrel domain"/>
    <property type="match status" value="1"/>
</dbReference>
<dbReference type="PANTHER" id="PTHR36505:SF1">
    <property type="entry name" value="BLR1072 PROTEIN"/>
    <property type="match status" value="1"/>
</dbReference>
<dbReference type="InterPro" id="IPR027275">
    <property type="entry name" value="PRC-brl_dom"/>
</dbReference>
<dbReference type="AlphaFoldDB" id="A0A6M3HVQ2"/>
<evidence type="ECO:0000313" key="4">
    <source>
        <dbReference type="Proteomes" id="UP000503320"/>
    </source>
</evidence>
<feature type="domain" description="PRC-barrel" evidence="2">
    <location>
        <begin position="48"/>
        <end position="121"/>
    </location>
</feature>
<evidence type="ECO:0000313" key="3">
    <source>
        <dbReference type="EMBL" id="QIV95278.1"/>
    </source>
</evidence>
<name>A0A6M3HVQ2_9GAMM</name>
<gene>
    <name evidence="3" type="ORF">E3E15_03570</name>
</gene>
<dbReference type="Pfam" id="PF05239">
    <property type="entry name" value="PRC"/>
    <property type="match status" value="1"/>
</dbReference>
<sequence length="143" mass="15390">MKKTQLIITTILLAGGIGLGYSNENSDTVVSKVAVKNKQAISNLALPASTLIGEKVVNYKGENLGKVKEIMVNPSSGKVAYVVVSFGGLLGMGDKLFAIPMTTFEVDTANSQFKLNKTKEELEQAPGFDKDNWPATSSSYWNK</sequence>
<feature type="compositionally biased region" description="Basic and acidic residues" evidence="1">
    <location>
        <begin position="121"/>
        <end position="132"/>
    </location>
</feature>
<dbReference type="PANTHER" id="PTHR36505">
    <property type="entry name" value="BLR1072 PROTEIN"/>
    <property type="match status" value="1"/>
</dbReference>
<evidence type="ECO:0000256" key="1">
    <source>
        <dbReference type="SAM" id="MobiDB-lite"/>
    </source>
</evidence>
<reference evidence="3 4" key="1">
    <citation type="submission" date="2019-03" db="EMBL/GenBank/DDBJ databases">
        <title>Complete Genome Sequence of Allofrancisella frigidaquae Strain SYSU 10HL1970 Isolated from Water-Cooling Systems in China.</title>
        <authorList>
            <person name="Ohrman C."/>
            <person name="Uneklint I."/>
            <person name="Sjodin A."/>
        </authorList>
    </citation>
    <scope>NUCLEOTIDE SEQUENCE [LARGE SCALE GENOMIC DNA]</scope>
    <source>
        <strain evidence="3 4">SYSU 10HL1970</strain>
    </source>
</reference>
<proteinExistence type="predicted"/>
<dbReference type="EMBL" id="CP038017">
    <property type="protein sequence ID" value="QIV95278.1"/>
    <property type="molecule type" value="Genomic_DNA"/>
</dbReference>
<dbReference type="InterPro" id="IPR011033">
    <property type="entry name" value="PRC_barrel-like_sf"/>
</dbReference>
<dbReference type="SUPFAM" id="SSF50346">
    <property type="entry name" value="PRC-barrel domain"/>
    <property type="match status" value="1"/>
</dbReference>
<keyword evidence="4" id="KW-1185">Reference proteome</keyword>
<dbReference type="Proteomes" id="UP000503320">
    <property type="component" value="Chromosome"/>
</dbReference>
<organism evidence="3 4">
    <name type="scientific">Allofrancisella frigidaquae</name>
    <dbReference type="NCBI Taxonomy" id="1085644"/>
    <lineage>
        <taxon>Bacteria</taxon>
        <taxon>Pseudomonadati</taxon>
        <taxon>Pseudomonadota</taxon>
        <taxon>Gammaproteobacteria</taxon>
        <taxon>Thiotrichales</taxon>
        <taxon>Francisellaceae</taxon>
        <taxon>Allofrancisella</taxon>
    </lineage>
</organism>
<accession>A0A6M3HVQ2</accession>
<protein>
    <submittedName>
        <fullName evidence="3">PRC-barrel domain containing protein</fullName>
    </submittedName>
</protein>
<feature type="compositionally biased region" description="Polar residues" evidence="1">
    <location>
        <begin position="134"/>
        <end position="143"/>
    </location>
</feature>
<dbReference type="KEGG" id="afri:E3E15_03570"/>
<feature type="region of interest" description="Disordered" evidence="1">
    <location>
        <begin position="121"/>
        <end position="143"/>
    </location>
</feature>